<keyword evidence="4 12" id="KW-0349">Heme</keyword>
<dbReference type="InterPro" id="IPR002401">
    <property type="entry name" value="Cyt_P450_E_grp-I"/>
</dbReference>
<feature type="binding site" description="axial binding residue" evidence="12">
    <location>
        <position position="88"/>
    </location>
    <ligand>
        <name>heme</name>
        <dbReference type="ChEBI" id="CHEBI:30413"/>
    </ligand>
    <ligandPart>
        <name>Fe</name>
        <dbReference type="ChEBI" id="CHEBI:18248"/>
    </ligandPart>
</feature>
<dbReference type="GO" id="GO:0016020">
    <property type="term" value="C:membrane"/>
    <property type="evidence" value="ECO:0007669"/>
    <property type="project" value="UniProtKB-SubCell"/>
</dbReference>
<evidence type="ECO:0000256" key="2">
    <source>
        <dbReference type="ARBA" id="ARBA00004167"/>
    </source>
</evidence>
<comment type="subcellular location">
    <subcellularLocation>
        <location evidence="2">Membrane</location>
        <topology evidence="2">Single-pass membrane protein</topology>
    </subcellularLocation>
</comment>
<dbReference type="SUPFAM" id="SSF48264">
    <property type="entry name" value="Cytochrome P450"/>
    <property type="match status" value="1"/>
</dbReference>
<dbReference type="PROSITE" id="PS00086">
    <property type="entry name" value="CYTOCHROME_P450"/>
    <property type="match status" value="1"/>
</dbReference>
<dbReference type="InterPro" id="IPR036396">
    <property type="entry name" value="Cyt_P450_sf"/>
</dbReference>
<organism evidence="14 15">
    <name type="scientific">Kingdonia uniflora</name>
    <dbReference type="NCBI Taxonomy" id="39325"/>
    <lineage>
        <taxon>Eukaryota</taxon>
        <taxon>Viridiplantae</taxon>
        <taxon>Streptophyta</taxon>
        <taxon>Embryophyta</taxon>
        <taxon>Tracheophyta</taxon>
        <taxon>Spermatophyta</taxon>
        <taxon>Magnoliopsida</taxon>
        <taxon>Ranunculales</taxon>
        <taxon>Circaeasteraceae</taxon>
        <taxon>Kingdonia</taxon>
    </lineage>
</organism>
<dbReference type="GO" id="GO:0004497">
    <property type="term" value="F:monooxygenase activity"/>
    <property type="evidence" value="ECO:0007669"/>
    <property type="project" value="UniProtKB-KW"/>
</dbReference>
<evidence type="ECO:0008006" key="16">
    <source>
        <dbReference type="Google" id="ProtNLM"/>
    </source>
</evidence>
<evidence type="ECO:0000313" key="14">
    <source>
        <dbReference type="EMBL" id="KAF6153758.1"/>
    </source>
</evidence>
<evidence type="ECO:0000256" key="8">
    <source>
        <dbReference type="ARBA" id="ARBA00023002"/>
    </source>
</evidence>
<evidence type="ECO:0000256" key="11">
    <source>
        <dbReference type="ARBA" id="ARBA00023136"/>
    </source>
</evidence>
<dbReference type="OrthoDB" id="1055148at2759"/>
<sequence length="152" mass="17395">MLVIKETLRLHPSGPLLVPRLCRERCEIDGYEILKNTQVIVNAWAIGRDPEHWREADQFKPGRFNGISVDYKGANFEFIPFGAGRRICPGITFGIANVELPLAQLLYHFDWKLPNGAKQEELDMTKAFGGAVKRRDDLYLVLRGIRTPIRFD</sequence>
<dbReference type="InterPro" id="IPR017972">
    <property type="entry name" value="Cyt_P450_CS"/>
</dbReference>
<name>A0A7J7MGA7_9MAGN</name>
<evidence type="ECO:0000256" key="5">
    <source>
        <dbReference type="ARBA" id="ARBA00022692"/>
    </source>
</evidence>
<dbReference type="InterPro" id="IPR001128">
    <property type="entry name" value="Cyt_P450"/>
</dbReference>
<gene>
    <name evidence="14" type="ORF">GIB67_000991</name>
</gene>
<dbReference type="GO" id="GO:0016705">
    <property type="term" value="F:oxidoreductase activity, acting on paired donors, with incorporation or reduction of molecular oxygen"/>
    <property type="evidence" value="ECO:0007669"/>
    <property type="project" value="InterPro"/>
</dbReference>
<evidence type="ECO:0000256" key="10">
    <source>
        <dbReference type="ARBA" id="ARBA00023033"/>
    </source>
</evidence>
<evidence type="ECO:0000256" key="4">
    <source>
        <dbReference type="ARBA" id="ARBA00022617"/>
    </source>
</evidence>
<keyword evidence="9 12" id="KW-0408">Iron</keyword>
<dbReference type="PANTHER" id="PTHR47953">
    <property type="entry name" value="OS08G0105600 PROTEIN"/>
    <property type="match status" value="1"/>
</dbReference>
<evidence type="ECO:0000256" key="6">
    <source>
        <dbReference type="ARBA" id="ARBA00022723"/>
    </source>
</evidence>
<keyword evidence="15" id="KW-1185">Reference proteome</keyword>
<dbReference type="EMBL" id="JACGCM010001557">
    <property type="protein sequence ID" value="KAF6153758.1"/>
    <property type="molecule type" value="Genomic_DNA"/>
</dbReference>
<dbReference type="Pfam" id="PF00067">
    <property type="entry name" value="p450"/>
    <property type="match status" value="1"/>
</dbReference>
<dbReference type="PRINTS" id="PR00463">
    <property type="entry name" value="EP450I"/>
</dbReference>
<proteinExistence type="inferred from homology"/>
<evidence type="ECO:0000256" key="9">
    <source>
        <dbReference type="ARBA" id="ARBA00023004"/>
    </source>
</evidence>
<evidence type="ECO:0000313" key="15">
    <source>
        <dbReference type="Proteomes" id="UP000541444"/>
    </source>
</evidence>
<accession>A0A7J7MGA7</accession>
<keyword evidence="10 13" id="KW-0503">Monooxygenase</keyword>
<evidence type="ECO:0000256" key="1">
    <source>
        <dbReference type="ARBA" id="ARBA00001971"/>
    </source>
</evidence>
<keyword evidence="5" id="KW-0812">Transmembrane</keyword>
<evidence type="ECO:0000256" key="12">
    <source>
        <dbReference type="PIRSR" id="PIRSR602401-1"/>
    </source>
</evidence>
<keyword evidence="6 12" id="KW-0479">Metal-binding</keyword>
<dbReference type="Proteomes" id="UP000541444">
    <property type="component" value="Unassembled WGS sequence"/>
</dbReference>
<dbReference type="GO" id="GO:0005506">
    <property type="term" value="F:iron ion binding"/>
    <property type="evidence" value="ECO:0007669"/>
    <property type="project" value="InterPro"/>
</dbReference>
<comment type="cofactor">
    <cofactor evidence="1 12">
        <name>heme</name>
        <dbReference type="ChEBI" id="CHEBI:30413"/>
    </cofactor>
</comment>
<dbReference type="InterPro" id="IPR052306">
    <property type="entry name" value="CYP450_71D"/>
</dbReference>
<comment type="similarity">
    <text evidence="3 13">Belongs to the cytochrome P450 family.</text>
</comment>
<dbReference type="AlphaFoldDB" id="A0A7J7MGA7"/>
<dbReference type="PANTHER" id="PTHR47953:SF19">
    <property type="entry name" value="OS06G0641600 PROTEIN"/>
    <property type="match status" value="1"/>
</dbReference>
<evidence type="ECO:0000256" key="3">
    <source>
        <dbReference type="ARBA" id="ARBA00010617"/>
    </source>
</evidence>
<dbReference type="Gene3D" id="1.10.630.10">
    <property type="entry name" value="Cytochrome P450"/>
    <property type="match status" value="1"/>
</dbReference>
<dbReference type="GO" id="GO:0020037">
    <property type="term" value="F:heme binding"/>
    <property type="evidence" value="ECO:0007669"/>
    <property type="project" value="InterPro"/>
</dbReference>
<comment type="caution">
    <text evidence="14">The sequence shown here is derived from an EMBL/GenBank/DDBJ whole genome shotgun (WGS) entry which is preliminary data.</text>
</comment>
<protein>
    <recommendedName>
        <fullName evidence="16">Cytochrome P450</fullName>
    </recommendedName>
</protein>
<reference evidence="14 15" key="1">
    <citation type="journal article" date="2020" name="IScience">
        <title>Genome Sequencing of the Endangered Kingdonia uniflora (Circaeasteraceae, Ranunculales) Reveals Potential Mechanisms of Evolutionary Specialization.</title>
        <authorList>
            <person name="Sun Y."/>
            <person name="Deng T."/>
            <person name="Zhang A."/>
            <person name="Moore M.J."/>
            <person name="Landis J.B."/>
            <person name="Lin N."/>
            <person name="Zhang H."/>
            <person name="Zhang X."/>
            <person name="Huang J."/>
            <person name="Zhang X."/>
            <person name="Sun H."/>
            <person name="Wang H."/>
        </authorList>
    </citation>
    <scope>NUCLEOTIDE SEQUENCE [LARGE SCALE GENOMIC DNA]</scope>
    <source>
        <strain evidence="14">TB1705</strain>
        <tissue evidence="14">Leaf</tissue>
    </source>
</reference>
<keyword evidence="8 13" id="KW-0560">Oxidoreductase</keyword>
<keyword evidence="11" id="KW-0472">Membrane</keyword>
<evidence type="ECO:0000256" key="7">
    <source>
        <dbReference type="ARBA" id="ARBA00022989"/>
    </source>
</evidence>
<evidence type="ECO:0000256" key="13">
    <source>
        <dbReference type="RuleBase" id="RU000461"/>
    </source>
</evidence>
<keyword evidence="7" id="KW-1133">Transmembrane helix</keyword>
<dbReference type="GO" id="GO:0044550">
    <property type="term" value="P:secondary metabolite biosynthetic process"/>
    <property type="evidence" value="ECO:0007669"/>
    <property type="project" value="UniProtKB-ARBA"/>
</dbReference>